<evidence type="ECO:0000313" key="2">
    <source>
        <dbReference type="Proteomes" id="UP000272942"/>
    </source>
</evidence>
<evidence type="ECO:0000313" key="3">
    <source>
        <dbReference type="WBParaSite" id="ECPE_0000031401-mRNA-1"/>
    </source>
</evidence>
<proteinExistence type="predicted"/>
<reference evidence="1 2" key="2">
    <citation type="submission" date="2018-11" db="EMBL/GenBank/DDBJ databases">
        <authorList>
            <consortium name="Pathogen Informatics"/>
        </authorList>
    </citation>
    <scope>NUCLEOTIDE SEQUENCE [LARGE SCALE GENOMIC DNA]</scope>
    <source>
        <strain evidence="1 2">Egypt</strain>
    </source>
</reference>
<dbReference type="WBParaSite" id="ECPE_0000031401-mRNA-1">
    <property type="protein sequence ID" value="ECPE_0000031401-mRNA-1"/>
    <property type="gene ID" value="ECPE_0000031401"/>
</dbReference>
<dbReference type="EMBL" id="UZAN01001006">
    <property type="protein sequence ID" value="VDP21429.1"/>
    <property type="molecule type" value="Genomic_DNA"/>
</dbReference>
<keyword evidence="2" id="KW-1185">Reference proteome</keyword>
<dbReference type="OrthoDB" id="10064127at2759"/>
<name>A0A183A030_9TREM</name>
<reference evidence="3" key="1">
    <citation type="submission" date="2016-06" db="UniProtKB">
        <authorList>
            <consortium name="WormBaseParasite"/>
        </authorList>
    </citation>
    <scope>IDENTIFICATION</scope>
</reference>
<dbReference type="Proteomes" id="UP000272942">
    <property type="component" value="Unassembled WGS sequence"/>
</dbReference>
<protein>
    <submittedName>
        <fullName evidence="1 3">Uncharacterized protein</fullName>
    </submittedName>
</protein>
<evidence type="ECO:0000313" key="1">
    <source>
        <dbReference type="EMBL" id="VDP21429.1"/>
    </source>
</evidence>
<dbReference type="AlphaFoldDB" id="A0A183A030"/>
<organism evidence="3">
    <name type="scientific">Echinostoma caproni</name>
    <dbReference type="NCBI Taxonomy" id="27848"/>
    <lineage>
        <taxon>Eukaryota</taxon>
        <taxon>Metazoa</taxon>
        <taxon>Spiralia</taxon>
        <taxon>Lophotrochozoa</taxon>
        <taxon>Platyhelminthes</taxon>
        <taxon>Trematoda</taxon>
        <taxon>Digenea</taxon>
        <taxon>Plagiorchiida</taxon>
        <taxon>Echinostomata</taxon>
        <taxon>Echinostomatoidea</taxon>
        <taxon>Echinostomatidae</taxon>
        <taxon>Echinostoma</taxon>
    </lineage>
</organism>
<accession>A0A183A030</accession>
<sequence length="126" mass="14338">MEIPVTGPLNLHGSPSEVDEWVERFELWCSIRKGGMRNQLVLFLTLGGRELYSLVKNLLFPNVSAELPIEKLKSLLLNHILPVGFQATERAKFNSMIRATNIPCHEFILQLNKQASKCNYGDQLEE</sequence>
<gene>
    <name evidence="1" type="ORF">ECPE_LOCUS315</name>
</gene>